<dbReference type="InterPro" id="IPR013783">
    <property type="entry name" value="Ig-like_fold"/>
</dbReference>
<dbReference type="AlphaFoldDB" id="A0A1G2F5H3"/>
<reference evidence="2 3" key="1">
    <citation type="journal article" date="2016" name="Nat. Commun.">
        <title>Thousands of microbial genomes shed light on interconnected biogeochemical processes in an aquifer system.</title>
        <authorList>
            <person name="Anantharaman K."/>
            <person name="Brown C.T."/>
            <person name="Hug L.A."/>
            <person name="Sharon I."/>
            <person name="Castelle C.J."/>
            <person name="Probst A.J."/>
            <person name="Thomas B.C."/>
            <person name="Singh A."/>
            <person name="Wilkins M.J."/>
            <person name="Karaoz U."/>
            <person name="Brodie E.L."/>
            <person name="Williams K.H."/>
            <person name="Hubbard S.S."/>
            <person name="Banfield J.F."/>
        </authorList>
    </citation>
    <scope>NUCLEOTIDE SEQUENCE [LARGE SCALE GENOMIC DNA]</scope>
</reference>
<sequence>MQRIKLELKDKPLEPLIKKRSLIITPKRIILVVFILFLIGVGWYFWHEVCFLIKPLDLEIIQPSTDITANQENFEIIGRTNPVAYLTVNGQEVYIDKEGNFRKEISLTNGLNIIKIEAKNRFGKTNTIIRRIIYNQ</sequence>
<keyword evidence="1" id="KW-0812">Transmembrane</keyword>
<dbReference type="Pfam" id="PF09136">
    <property type="entry name" value="Glucodextran_B"/>
    <property type="match status" value="1"/>
</dbReference>
<name>A0A1G2F5H3_9BACT</name>
<evidence type="ECO:0000256" key="1">
    <source>
        <dbReference type="SAM" id="Phobius"/>
    </source>
</evidence>
<organism evidence="2 3">
    <name type="scientific">Candidatus Portnoybacteria bacterium RBG_13_40_8</name>
    <dbReference type="NCBI Taxonomy" id="1801990"/>
    <lineage>
        <taxon>Bacteria</taxon>
        <taxon>Candidatus Portnoyibacteriota</taxon>
    </lineage>
</organism>
<keyword evidence="1" id="KW-1133">Transmembrane helix</keyword>
<gene>
    <name evidence="2" type="ORF">A2V69_01975</name>
</gene>
<protein>
    <submittedName>
        <fullName evidence="2">Uncharacterized protein</fullName>
    </submittedName>
</protein>
<dbReference type="Proteomes" id="UP000177810">
    <property type="component" value="Unassembled WGS sequence"/>
</dbReference>
<dbReference type="EMBL" id="MHMT01000001">
    <property type="protein sequence ID" value="OGZ33279.1"/>
    <property type="molecule type" value="Genomic_DNA"/>
</dbReference>
<feature type="transmembrane region" description="Helical" evidence="1">
    <location>
        <begin position="29"/>
        <end position="46"/>
    </location>
</feature>
<evidence type="ECO:0000313" key="3">
    <source>
        <dbReference type="Proteomes" id="UP000177810"/>
    </source>
</evidence>
<comment type="caution">
    <text evidence="2">The sequence shown here is derived from an EMBL/GenBank/DDBJ whole genome shotgun (WGS) entry which is preliminary data.</text>
</comment>
<dbReference type="STRING" id="1801990.A2V69_01975"/>
<keyword evidence="1" id="KW-0472">Membrane</keyword>
<evidence type="ECO:0000313" key="2">
    <source>
        <dbReference type="EMBL" id="OGZ33279.1"/>
    </source>
</evidence>
<dbReference type="Gene3D" id="2.60.40.10">
    <property type="entry name" value="Immunoglobulins"/>
    <property type="match status" value="1"/>
</dbReference>
<proteinExistence type="predicted"/>
<accession>A0A1G2F5H3</accession>